<accession>A0A6I9RL78</accession>
<protein>
    <submittedName>
        <fullName evidence="3">Uncharacterized protein LOC105050095</fullName>
    </submittedName>
</protein>
<reference evidence="3" key="1">
    <citation type="submission" date="2025-08" db="UniProtKB">
        <authorList>
            <consortium name="RefSeq"/>
        </authorList>
    </citation>
    <scope>IDENTIFICATION</scope>
</reference>
<dbReference type="FunCoup" id="A0A6I9RL78">
    <property type="interactions" value="12"/>
</dbReference>
<sequence length="159" mass="17609">MRSNDLVSYSLASAYVLLNFLNMKGKRTQSPLNLQNCRLLASALAILLCLRLCSILKLRVLGMRLSLVASTLLLLLLSITAPAIHVEAQPYDAFNKRTYKKGSNLIEGADEGALCGENGRCLGTIMGRRLSRTMRGVRPRLLSFHEDYDGPGDHKSKHH</sequence>
<organism evidence="2 3">
    <name type="scientific">Elaeis guineensis var. tenera</name>
    <name type="common">Oil palm</name>
    <dbReference type="NCBI Taxonomy" id="51953"/>
    <lineage>
        <taxon>Eukaryota</taxon>
        <taxon>Viridiplantae</taxon>
        <taxon>Streptophyta</taxon>
        <taxon>Embryophyta</taxon>
        <taxon>Tracheophyta</taxon>
        <taxon>Spermatophyta</taxon>
        <taxon>Magnoliopsida</taxon>
        <taxon>Liliopsida</taxon>
        <taxon>Arecaceae</taxon>
        <taxon>Arecoideae</taxon>
        <taxon>Cocoseae</taxon>
        <taxon>Elaeidinae</taxon>
        <taxon>Elaeis</taxon>
    </lineage>
</organism>
<name>A0A6I9RL78_ELAGV</name>
<dbReference type="OrthoDB" id="759753at2759"/>
<dbReference type="AlphaFoldDB" id="A0A6I9RL78"/>
<keyword evidence="1" id="KW-0472">Membrane</keyword>
<gene>
    <name evidence="3" type="primary">LOC105050095</name>
</gene>
<evidence type="ECO:0000313" key="2">
    <source>
        <dbReference type="Proteomes" id="UP000504607"/>
    </source>
</evidence>
<dbReference type="GeneID" id="105050095"/>
<proteinExistence type="predicted"/>
<dbReference type="Proteomes" id="UP000504607">
    <property type="component" value="Chromosome 8"/>
</dbReference>
<dbReference type="InParanoid" id="A0A6I9RL78"/>
<evidence type="ECO:0000256" key="1">
    <source>
        <dbReference type="SAM" id="Phobius"/>
    </source>
</evidence>
<keyword evidence="1" id="KW-0812">Transmembrane</keyword>
<dbReference type="RefSeq" id="XP_010928266.1">
    <property type="nucleotide sequence ID" value="XM_010929964.3"/>
</dbReference>
<feature type="transmembrane region" description="Helical" evidence="1">
    <location>
        <begin position="37"/>
        <end position="58"/>
    </location>
</feature>
<keyword evidence="2" id="KW-1185">Reference proteome</keyword>
<feature type="transmembrane region" description="Helical" evidence="1">
    <location>
        <begin position="6"/>
        <end position="25"/>
    </location>
</feature>
<evidence type="ECO:0000313" key="3">
    <source>
        <dbReference type="RefSeq" id="XP_010928266.1"/>
    </source>
</evidence>
<feature type="transmembrane region" description="Helical" evidence="1">
    <location>
        <begin position="64"/>
        <end position="86"/>
    </location>
</feature>
<keyword evidence="1" id="KW-1133">Transmembrane helix</keyword>
<dbReference type="KEGG" id="egu:105050095"/>